<organism evidence="6 7">
    <name type="scientific">Exocentrus adspersus</name>
    <dbReference type="NCBI Taxonomy" id="1586481"/>
    <lineage>
        <taxon>Eukaryota</taxon>
        <taxon>Metazoa</taxon>
        <taxon>Ecdysozoa</taxon>
        <taxon>Arthropoda</taxon>
        <taxon>Hexapoda</taxon>
        <taxon>Insecta</taxon>
        <taxon>Pterygota</taxon>
        <taxon>Neoptera</taxon>
        <taxon>Endopterygota</taxon>
        <taxon>Coleoptera</taxon>
        <taxon>Polyphaga</taxon>
        <taxon>Cucujiformia</taxon>
        <taxon>Chrysomeloidea</taxon>
        <taxon>Cerambycidae</taxon>
        <taxon>Lamiinae</taxon>
        <taxon>Acanthocinini</taxon>
        <taxon>Exocentrus</taxon>
    </lineage>
</organism>
<evidence type="ECO:0000256" key="4">
    <source>
        <dbReference type="ARBA" id="ARBA00023136"/>
    </source>
</evidence>
<keyword evidence="2" id="KW-0812">Transmembrane</keyword>
<gene>
    <name evidence="6" type="ORF">NQ315_013788</name>
</gene>
<keyword evidence="7" id="KW-1185">Reference proteome</keyword>
<keyword evidence="3" id="KW-1133">Transmembrane helix</keyword>
<comment type="caution">
    <text evidence="6">The sequence shown here is derived from an EMBL/GenBank/DDBJ whole genome shotgun (WGS) entry which is preliminary data.</text>
</comment>
<dbReference type="AlphaFoldDB" id="A0AAV8W4P6"/>
<evidence type="ECO:0000259" key="5">
    <source>
        <dbReference type="Pfam" id="PF00909"/>
    </source>
</evidence>
<dbReference type="Proteomes" id="UP001159042">
    <property type="component" value="Unassembled WGS sequence"/>
</dbReference>
<evidence type="ECO:0000313" key="7">
    <source>
        <dbReference type="Proteomes" id="UP001159042"/>
    </source>
</evidence>
<accession>A0AAV8W4P6</accession>
<dbReference type="GO" id="GO:0008519">
    <property type="term" value="F:ammonium channel activity"/>
    <property type="evidence" value="ECO:0007669"/>
    <property type="project" value="InterPro"/>
</dbReference>
<dbReference type="EMBL" id="JANEYG010000011">
    <property type="protein sequence ID" value="KAJ8921314.1"/>
    <property type="molecule type" value="Genomic_DNA"/>
</dbReference>
<reference evidence="6 7" key="1">
    <citation type="journal article" date="2023" name="Insect Mol. Biol.">
        <title>Genome sequencing provides insights into the evolution of gene families encoding plant cell wall-degrading enzymes in longhorned beetles.</title>
        <authorList>
            <person name="Shin N.R."/>
            <person name="Okamura Y."/>
            <person name="Kirsch R."/>
            <person name="Pauchet Y."/>
        </authorList>
    </citation>
    <scope>NUCLEOTIDE SEQUENCE [LARGE SCALE GENOMIC DNA]</scope>
    <source>
        <strain evidence="6">EAD_L_NR</strain>
    </source>
</reference>
<evidence type="ECO:0000313" key="6">
    <source>
        <dbReference type="EMBL" id="KAJ8921314.1"/>
    </source>
</evidence>
<feature type="domain" description="Ammonium transporter AmtB-like" evidence="5">
    <location>
        <begin position="56"/>
        <end position="85"/>
    </location>
</feature>
<name>A0AAV8W4P6_9CUCU</name>
<dbReference type="Pfam" id="PF00909">
    <property type="entry name" value="Ammonium_transp"/>
    <property type="match status" value="1"/>
</dbReference>
<evidence type="ECO:0000256" key="3">
    <source>
        <dbReference type="ARBA" id="ARBA00022989"/>
    </source>
</evidence>
<evidence type="ECO:0000256" key="2">
    <source>
        <dbReference type="ARBA" id="ARBA00022692"/>
    </source>
</evidence>
<sequence>MTIVLVSHSLDIPRMLSPDWFAGFPRKGIKERTDRWRWIGTRQLVSVSAYSHFGGGLVTELTFEVGIDDPVGASAVHGVGGIWGKYA</sequence>
<comment type="subcellular location">
    <subcellularLocation>
        <location evidence="1">Membrane</location>
        <topology evidence="1">Multi-pass membrane protein</topology>
    </subcellularLocation>
</comment>
<dbReference type="SUPFAM" id="SSF111352">
    <property type="entry name" value="Ammonium transporter"/>
    <property type="match status" value="1"/>
</dbReference>
<protein>
    <recommendedName>
        <fullName evidence="5">Ammonium transporter AmtB-like domain-containing protein</fullName>
    </recommendedName>
</protein>
<proteinExistence type="predicted"/>
<evidence type="ECO:0000256" key="1">
    <source>
        <dbReference type="ARBA" id="ARBA00004141"/>
    </source>
</evidence>
<dbReference type="Gene3D" id="1.10.3430.10">
    <property type="entry name" value="Ammonium transporter AmtB like domains"/>
    <property type="match status" value="1"/>
</dbReference>
<dbReference type="GO" id="GO:0016020">
    <property type="term" value="C:membrane"/>
    <property type="evidence" value="ECO:0007669"/>
    <property type="project" value="UniProtKB-SubCell"/>
</dbReference>
<dbReference type="InterPro" id="IPR029020">
    <property type="entry name" value="Ammonium/urea_transptr"/>
</dbReference>
<dbReference type="InterPro" id="IPR024041">
    <property type="entry name" value="NH4_transpt_AmtB-like_dom"/>
</dbReference>
<keyword evidence="4" id="KW-0472">Membrane</keyword>